<gene>
    <name evidence="17" type="ORF">Tel_03430</name>
</gene>
<keyword evidence="10 14" id="KW-0067">ATP-binding</keyword>
<dbReference type="Pfam" id="PF00512">
    <property type="entry name" value="HisKA"/>
    <property type="match status" value="1"/>
</dbReference>
<dbReference type="SMART" id="SM00304">
    <property type="entry name" value="HAMP"/>
    <property type="match status" value="1"/>
</dbReference>
<dbReference type="NCBIfam" id="TIGR01386">
    <property type="entry name" value="cztS_silS_copS"/>
    <property type="match status" value="1"/>
</dbReference>
<evidence type="ECO:0000256" key="14">
    <source>
        <dbReference type="RuleBase" id="RU364088"/>
    </source>
</evidence>
<evidence type="ECO:0000256" key="9">
    <source>
        <dbReference type="ARBA" id="ARBA00022777"/>
    </source>
</evidence>
<dbReference type="InterPro" id="IPR003594">
    <property type="entry name" value="HATPase_dom"/>
</dbReference>
<dbReference type="PROSITE" id="PS50109">
    <property type="entry name" value="HIS_KIN"/>
    <property type="match status" value="1"/>
</dbReference>
<evidence type="ECO:0000256" key="6">
    <source>
        <dbReference type="ARBA" id="ARBA00022679"/>
    </source>
</evidence>
<dbReference type="Gene3D" id="6.10.340.10">
    <property type="match status" value="1"/>
</dbReference>
<dbReference type="SUPFAM" id="SSF55874">
    <property type="entry name" value="ATPase domain of HSP90 chaperone/DNA topoisomerase II/histidine kinase"/>
    <property type="match status" value="1"/>
</dbReference>
<evidence type="ECO:0000256" key="2">
    <source>
        <dbReference type="ARBA" id="ARBA00004429"/>
    </source>
</evidence>
<dbReference type="NCBIfam" id="NF007345">
    <property type="entry name" value="PRK09835.1"/>
    <property type="match status" value="1"/>
</dbReference>
<dbReference type="AlphaFoldDB" id="A0A0S2TAV2"/>
<dbReference type="Gene3D" id="1.10.287.130">
    <property type="match status" value="1"/>
</dbReference>
<protein>
    <recommendedName>
        <fullName evidence="14">Sensor protein</fullName>
        <ecNumber evidence="14">2.7.13.3</ecNumber>
    </recommendedName>
</protein>
<proteinExistence type="predicted"/>
<keyword evidence="6 14" id="KW-0808">Transferase</keyword>
<dbReference type="Pfam" id="PF02518">
    <property type="entry name" value="HATPase_c"/>
    <property type="match status" value="1"/>
</dbReference>
<dbReference type="InterPro" id="IPR036890">
    <property type="entry name" value="HATPase_C_sf"/>
</dbReference>
<feature type="transmembrane region" description="Helical" evidence="14">
    <location>
        <begin position="12"/>
        <end position="30"/>
    </location>
</feature>
<dbReference type="InterPro" id="IPR050428">
    <property type="entry name" value="TCS_sensor_his_kinase"/>
</dbReference>
<evidence type="ECO:0000256" key="12">
    <source>
        <dbReference type="ARBA" id="ARBA00023012"/>
    </source>
</evidence>
<evidence type="ECO:0000256" key="11">
    <source>
        <dbReference type="ARBA" id="ARBA00022989"/>
    </source>
</evidence>
<evidence type="ECO:0000256" key="10">
    <source>
        <dbReference type="ARBA" id="ARBA00022840"/>
    </source>
</evidence>
<dbReference type="Proteomes" id="UP000055136">
    <property type="component" value="Chromosome"/>
</dbReference>
<feature type="domain" description="Histidine kinase" evidence="15">
    <location>
        <begin position="244"/>
        <end position="457"/>
    </location>
</feature>
<dbReference type="InterPro" id="IPR005467">
    <property type="entry name" value="His_kinase_dom"/>
</dbReference>
<dbReference type="InterPro" id="IPR036097">
    <property type="entry name" value="HisK_dim/P_sf"/>
</dbReference>
<keyword evidence="9 14" id="KW-0418">Kinase</keyword>
<dbReference type="SMART" id="SM00388">
    <property type="entry name" value="HisKA"/>
    <property type="match status" value="1"/>
</dbReference>
<dbReference type="FunFam" id="1.10.287.130:FF:000001">
    <property type="entry name" value="Two-component sensor histidine kinase"/>
    <property type="match status" value="1"/>
</dbReference>
<dbReference type="CDD" id="cd06225">
    <property type="entry name" value="HAMP"/>
    <property type="match status" value="1"/>
</dbReference>
<sequence length="465" mass="51076">MKRPLSLTTRLTLLFGGAATVVFLIFGWVVERALEAHFHAGDMKELEVVARAVEQSLAGLGSDDDLPRIEQRLDDLLVGHHGAALQIRDAAGTPLYTSPGPDFSAIPLSAGEPGAVREWRDAQHHYRVLTERVTVNGNGPYSIVITVAIDYHLDFLNDFHRSLWLMILGGIGVAGLMGWAVVRHGHRPLHRIVAQIGRISADELNTRLSPDTVPAELAGLPHAFNELLRRLEQSFARLSNFSADIAHELRTPVTNLMTQTQVALTQQRSAAQYREILYSNMEEYQRLAQMIGDMLFLAKADNGLSPPHSEAIDVHGEVEKLFEYVEAWAEERRLALQLEGDARLQGDRLMLRRALGNLLANAIRHSPPGTWVNVALSQSAGAARITVANPGPPIAPQHLEKLFDRFYRADPSRQRSGEGAGLGLAIVKSIVQAHGGTVSVTSDPERTTFVIDLPQPLRQRAGAIT</sequence>
<feature type="domain" description="HAMP" evidence="16">
    <location>
        <begin position="183"/>
        <end position="236"/>
    </location>
</feature>
<keyword evidence="8 14" id="KW-0547">Nucleotide-binding</keyword>
<feature type="transmembrane region" description="Helical" evidence="14">
    <location>
        <begin position="163"/>
        <end position="182"/>
    </location>
</feature>
<dbReference type="InterPro" id="IPR006290">
    <property type="entry name" value="CztS_silS_copS"/>
</dbReference>
<dbReference type="GO" id="GO:0005524">
    <property type="term" value="F:ATP binding"/>
    <property type="evidence" value="ECO:0007669"/>
    <property type="project" value="UniProtKB-KW"/>
</dbReference>
<name>A0A0S2TAV2_9GAMM</name>
<dbReference type="PANTHER" id="PTHR45436">
    <property type="entry name" value="SENSOR HISTIDINE KINASE YKOH"/>
    <property type="match status" value="1"/>
</dbReference>
<evidence type="ECO:0000256" key="7">
    <source>
        <dbReference type="ARBA" id="ARBA00022692"/>
    </source>
</evidence>
<evidence type="ECO:0000259" key="15">
    <source>
        <dbReference type="PROSITE" id="PS50109"/>
    </source>
</evidence>
<dbReference type="GO" id="GO:0005886">
    <property type="term" value="C:plasma membrane"/>
    <property type="evidence" value="ECO:0007669"/>
    <property type="project" value="UniProtKB-SubCell"/>
</dbReference>
<dbReference type="CDD" id="cd00075">
    <property type="entry name" value="HATPase"/>
    <property type="match status" value="1"/>
</dbReference>
<evidence type="ECO:0000256" key="3">
    <source>
        <dbReference type="ARBA" id="ARBA00022475"/>
    </source>
</evidence>
<evidence type="ECO:0000259" key="16">
    <source>
        <dbReference type="PROSITE" id="PS50885"/>
    </source>
</evidence>
<dbReference type="PANTHER" id="PTHR45436:SF15">
    <property type="entry name" value="SENSOR HISTIDINE KINASE CUSS"/>
    <property type="match status" value="1"/>
</dbReference>
<dbReference type="InterPro" id="IPR004358">
    <property type="entry name" value="Sig_transdc_His_kin-like_C"/>
</dbReference>
<evidence type="ECO:0000256" key="8">
    <source>
        <dbReference type="ARBA" id="ARBA00022741"/>
    </source>
</evidence>
<dbReference type="EMBL" id="CP013099">
    <property type="protein sequence ID" value="ALP52270.1"/>
    <property type="molecule type" value="Genomic_DNA"/>
</dbReference>
<evidence type="ECO:0000256" key="4">
    <source>
        <dbReference type="ARBA" id="ARBA00022519"/>
    </source>
</evidence>
<organism evidence="17 18">
    <name type="scientific">Candidatus Tenderia electrophaga</name>
    <dbReference type="NCBI Taxonomy" id="1748243"/>
    <lineage>
        <taxon>Bacteria</taxon>
        <taxon>Pseudomonadati</taxon>
        <taxon>Pseudomonadota</taxon>
        <taxon>Gammaproteobacteria</taxon>
        <taxon>Candidatus Tenderiales</taxon>
        <taxon>Candidatus Tenderiaceae</taxon>
        <taxon>Candidatus Tenderia</taxon>
    </lineage>
</organism>
<dbReference type="SMART" id="SM00387">
    <property type="entry name" value="HATPase_c"/>
    <property type="match status" value="1"/>
</dbReference>
<dbReference type="PROSITE" id="PS50885">
    <property type="entry name" value="HAMP"/>
    <property type="match status" value="1"/>
</dbReference>
<dbReference type="EC" id="2.7.13.3" evidence="14"/>
<keyword evidence="11 14" id="KW-1133">Transmembrane helix</keyword>
<keyword evidence="4 14" id="KW-0997">Cell inner membrane</keyword>
<keyword evidence="13 14" id="KW-0472">Membrane</keyword>
<keyword evidence="18" id="KW-1185">Reference proteome</keyword>
<keyword evidence="7 14" id="KW-0812">Transmembrane</keyword>
<dbReference type="SUPFAM" id="SSF47384">
    <property type="entry name" value="Homodimeric domain of signal transducing histidine kinase"/>
    <property type="match status" value="1"/>
</dbReference>
<dbReference type="InterPro" id="IPR003661">
    <property type="entry name" value="HisK_dim/P_dom"/>
</dbReference>
<dbReference type="FunFam" id="3.30.565.10:FF:000006">
    <property type="entry name" value="Sensor histidine kinase WalK"/>
    <property type="match status" value="1"/>
</dbReference>
<comment type="subcellular location">
    <subcellularLocation>
        <location evidence="2">Cell inner membrane</location>
        <topology evidence="2">Multi-pass membrane protein</topology>
    </subcellularLocation>
</comment>
<evidence type="ECO:0000313" key="18">
    <source>
        <dbReference type="Proteomes" id="UP000055136"/>
    </source>
</evidence>
<dbReference type="GO" id="GO:0000155">
    <property type="term" value="F:phosphorelay sensor kinase activity"/>
    <property type="evidence" value="ECO:0007669"/>
    <property type="project" value="InterPro"/>
</dbReference>
<dbReference type="KEGG" id="tee:Tel_03430"/>
<evidence type="ECO:0000256" key="13">
    <source>
        <dbReference type="ARBA" id="ARBA00023136"/>
    </source>
</evidence>
<dbReference type="STRING" id="1748243.Tel_03430"/>
<evidence type="ECO:0000256" key="5">
    <source>
        <dbReference type="ARBA" id="ARBA00022553"/>
    </source>
</evidence>
<evidence type="ECO:0000256" key="1">
    <source>
        <dbReference type="ARBA" id="ARBA00000085"/>
    </source>
</evidence>
<keyword evidence="5" id="KW-0597">Phosphoprotein</keyword>
<reference evidence="17" key="1">
    <citation type="submission" date="2015-10" db="EMBL/GenBank/DDBJ databases">
        <title>Description of Candidatus Tenderia electrophaga gen. nov, sp. nov., an Uncultivated Electroautotroph from a Biocathode Enrichment.</title>
        <authorList>
            <person name="Eddie B.J."/>
            <person name="Malanoski A.P."/>
            <person name="Wang Z."/>
            <person name="Hall R.J."/>
            <person name="Oh S.D."/>
            <person name="Heiner C."/>
            <person name="Lin B."/>
            <person name="Strycharz-Glaven S.M."/>
        </authorList>
    </citation>
    <scope>NUCLEOTIDE SEQUENCE [LARGE SCALE GENOMIC DNA]</scope>
    <source>
        <strain evidence="17">NRL1</strain>
    </source>
</reference>
<dbReference type="InterPro" id="IPR003660">
    <property type="entry name" value="HAMP_dom"/>
</dbReference>
<comment type="function">
    <text evidence="14">Member of a two-component regulatory system.</text>
</comment>
<accession>A0A0S2TAV2</accession>
<evidence type="ECO:0000313" key="17">
    <source>
        <dbReference type="EMBL" id="ALP52270.1"/>
    </source>
</evidence>
<dbReference type="InterPro" id="IPR048590">
    <property type="entry name" value="CusS-like_sensor"/>
</dbReference>
<dbReference type="Pfam" id="PF00672">
    <property type="entry name" value="HAMP"/>
    <property type="match status" value="1"/>
</dbReference>
<dbReference type="Pfam" id="PF21085">
    <property type="entry name" value="CusS"/>
    <property type="match status" value="1"/>
</dbReference>
<dbReference type="Gene3D" id="3.30.565.10">
    <property type="entry name" value="Histidine kinase-like ATPase, C-terminal domain"/>
    <property type="match status" value="1"/>
</dbReference>
<comment type="catalytic activity">
    <reaction evidence="1 14">
        <text>ATP + protein L-histidine = ADP + protein N-phospho-L-histidine.</text>
        <dbReference type="EC" id="2.7.13.3"/>
    </reaction>
</comment>
<keyword evidence="3 14" id="KW-1003">Cell membrane</keyword>
<dbReference type="CDD" id="cd00082">
    <property type="entry name" value="HisKA"/>
    <property type="match status" value="1"/>
</dbReference>
<dbReference type="PRINTS" id="PR00344">
    <property type="entry name" value="BCTRLSENSOR"/>
</dbReference>
<keyword evidence="12 14" id="KW-0902">Two-component regulatory system</keyword>